<dbReference type="Proteomes" id="UP000562929">
    <property type="component" value="Unassembled WGS sequence"/>
</dbReference>
<protein>
    <submittedName>
        <fullName evidence="2">Ferritin-like protein</fullName>
    </submittedName>
</protein>
<keyword evidence="3" id="KW-1185">Reference proteome</keyword>
<sequence length="312" mass="33350">MLQSLLLLCLASLGVAVPVEDARKVKAASPPLTDTDILNYALTLEYLERRFYTEGLKNFTSDDFIDAGFDGKLYDNLARVRDDEKSHVKFLSTALGSAAIAEPRFTFPVQNAHDFVGLAGVLEGVGVSAYLGAAASVSSKDYLTAAGSILTVEARHASYLRSVLHQVPAPTSYDTPLGFNQVFSLAAGFTTFPPGTKVPFKAFPPLAASSFHRDGKFCSGQSFVTFKNINNPRNSKIFAVLYSGQQTYYVPATPTGPTTYRIRMPGDNFAYAGEPAPAGQVYAILSTADGKGSKASDDNTLAGVAILEVSRC</sequence>
<dbReference type="Gene3D" id="1.20.1260.10">
    <property type="match status" value="1"/>
</dbReference>
<feature type="signal peptide" evidence="1">
    <location>
        <begin position="1"/>
        <end position="16"/>
    </location>
</feature>
<gene>
    <name evidence="2" type="ORF">GQ602_000353</name>
</gene>
<organism evidence="2 3">
    <name type="scientific">Ophiocordyceps camponoti-floridani</name>
    <dbReference type="NCBI Taxonomy" id="2030778"/>
    <lineage>
        <taxon>Eukaryota</taxon>
        <taxon>Fungi</taxon>
        <taxon>Dikarya</taxon>
        <taxon>Ascomycota</taxon>
        <taxon>Pezizomycotina</taxon>
        <taxon>Sordariomycetes</taxon>
        <taxon>Hypocreomycetidae</taxon>
        <taxon>Hypocreales</taxon>
        <taxon>Ophiocordycipitaceae</taxon>
        <taxon>Ophiocordyceps</taxon>
    </lineage>
</organism>
<reference evidence="2 3" key="1">
    <citation type="journal article" date="2020" name="G3 (Bethesda)">
        <title>Genetic Underpinnings of Host Manipulation by Ophiocordyceps as Revealed by Comparative Transcriptomics.</title>
        <authorList>
            <person name="Will I."/>
            <person name="Das B."/>
            <person name="Trinh T."/>
            <person name="Brachmann A."/>
            <person name="Ohm R.A."/>
            <person name="de Bekker C."/>
        </authorList>
    </citation>
    <scope>NUCLEOTIDE SEQUENCE [LARGE SCALE GENOMIC DNA]</scope>
    <source>
        <strain evidence="2 3">EC05</strain>
    </source>
</reference>
<dbReference type="InterPro" id="IPR009078">
    <property type="entry name" value="Ferritin-like_SF"/>
</dbReference>
<evidence type="ECO:0000313" key="3">
    <source>
        <dbReference type="Proteomes" id="UP000562929"/>
    </source>
</evidence>
<accession>A0A8H4QBX7</accession>
<dbReference type="PANTHER" id="PTHR31694:SF26">
    <property type="entry name" value="OS05G0151100 PROTEIN"/>
    <property type="match status" value="1"/>
</dbReference>
<evidence type="ECO:0000256" key="1">
    <source>
        <dbReference type="SAM" id="SignalP"/>
    </source>
</evidence>
<feature type="chain" id="PRO_5034669832" evidence="1">
    <location>
        <begin position="17"/>
        <end position="312"/>
    </location>
</feature>
<proteinExistence type="predicted"/>
<dbReference type="PANTHER" id="PTHR31694">
    <property type="entry name" value="DESICCATION-LIKE PROTEIN"/>
    <property type="match status" value="1"/>
</dbReference>
<name>A0A8H4QBX7_9HYPO</name>
<dbReference type="CDD" id="cd00657">
    <property type="entry name" value="Ferritin_like"/>
    <property type="match status" value="1"/>
</dbReference>
<evidence type="ECO:0000313" key="2">
    <source>
        <dbReference type="EMBL" id="KAF4594740.1"/>
    </source>
</evidence>
<dbReference type="OrthoDB" id="1001765at2759"/>
<dbReference type="EMBL" id="JAACLJ010000001">
    <property type="protein sequence ID" value="KAF4594740.1"/>
    <property type="molecule type" value="Genomic_DNA"/>
</dbReference>
<dbReference type="SUPFAM" id="SSF47240">
    <property type="entry name" value="Ferritin-like"/>
    <property type="match status" value="1"/>
</dbReference>
<dbReference type="Pfam" id="PF13668">
    <property type="entry name" value="Ferritin_2"/>
    <property type="match status" value="1"/>
</dbReference>
<dbReference type="InterPro" id="IPR012347">
    <property type="entry name" value="Ferritin-like"/>
</dbReference>
<dbReference type="AlphaFoldDB" id="A0A8H4QBX7"/>
<dbReference type="InterPro" id="IPR052965">
    <property type="entry name" value="Pigment-catalase-like"/>
</dbReference>
<comment type="caution">
    <text evidence="2">The sequence shown here is derived from an EMBL/GenBank/DDBJ whole genome shotgun (WGS) entry which is preliminary data.</text>
</comment>
<keyword evidence="1" id="KW-0732">Signal</keyword>